<dbReference type="EMBL" id="KI694254">
    <property type="protein sequence ID" value="ETM41016.1"/>
    <property type="molecule type" value="Genomic_DNA"/>
</dbReference>
<dbReference type="VEuPathDB" id="FungiDB:PPTG_20146"/>
<name>W2MXA4_PHYNI</name>
<sequence length="143" mass="16477">MKVESFEILQSFIRTALVRDELQSRRRTGTDPISPENMLQMTIAWLAGSGYQCPELRIRAPTESRQRMFELPDGFAKEVPDETSFFSGHYQRYGVNVQAICDSLSRFIGCCFDSTGKWETRENTDAVVLLRILEDVQFTRRAL</sequence>
<evidence type="ECO:0008006" key="2">
    <source>
        <dbReference type="Google" id="ProtNLM"/>
    </source>
</evidence>
<organism evidence="1">
    <name type="scientific">Phytophthora nicotianae</name>
    <name type="common">Potato buckeye rot agent</name>
    <name type="synonym">Phytophthora parasitica</name>
    <dbReference type="NCBI Taxonomy" id="4792"/>
    <lineage>
        <taxon>Eukaryota</taxon>
        <taxon>Sar</taxon>
        <taxon>Stramenopiles</taxon>
        <taxon>Oomycota</taxon>
        <taxon>Peronosporomycetes</taxon>
        <taxon>Peronosporales</taxon>
        <taxon>Peronosporaceae</taxon>
        <taxon>Phytophthora</taxon>
    </lineage>
</organism>
<evidence type="ECO:0000313" key="1">
    <source>
        <dbReference type="EMBL" id="ETM41016.1"/>
    </source>
</evidence>
<reference evidence="1" key="1">
    <citation type="submission" date="2013-11" db="EMBL/GenBank/DDBJ databases">
        <title>The Genome Sequence of Phytophthora parasitica IAC_01/95.</title>
        <authorList>
            <consortium name="The Broad Institute Genomics Platform"/>
            <person name="Russ C."/>
            <person name="Tyler B."/>
            <person name="Panabieres F."/>
            <person name="Shan W."/>
            <person name="Tripathy S."/>
            <person name="Grunwald N."/>
            <person name="Machado M."/>
            <person name="Johnson C.S."/>
            <person name="Arredondo F."/>
            <person name="Hong C."/>
            <person name="Coffey M."/>
            <person name="Young S.K."/>
            <person name="Zeng Q."/>
            <person name="Gargeya S."/>
            <person name="Fitzgerald M."/>
            <person name="Abouelleil A."/>
            <person name="Alvarado L."/>
            <person name="Chapman S.B."/>
            <person name="Gainer-Dewar J."/>
            <person name="Goldberg J."/>
            <person name="Griggs A."/>
            <person name="Gujja S."/>
            <person name="Hansen M."/>
            <person name="Howarth C."/>
            <person name="Imamovic A."/>
            <person name="Ireland A."/>
            <person name="Larimer J."/>
            <person name="McCowan C."/>
            <person name="Murphy C."/>
            <person name="Pearson M."/>
            <person name="Poon T.W."/>
            <person name="Priest M."/>
            <person name="Roberts A."/>
            <person name="Saif S."/>
            <person name="Shea T."/>
            <person name="Sykes S."/>
            <person name="Wortman J."/>
            <person name="Nusbaum C."/>
            <person name="Birren B."/>
        </authorList>
    </citation>
    <scope>NUCLEOTIDE SEQUENCE [LARGE SCALE GENOMIC DNA]</scope>
    <source>
        <strain evidence="1">IAC_01/95</strain>
    </source>
</reference>
<dbReference type="Proteomes" id="UP000054532">
    <property type="component" value="Unassembled WGS sequence"/>
</dbReference>
<gene>
    <name evidence="1" type="ORF">L914_13170</name>
</gene>
<proteinExistence type="predicted"/>
<dbReference type="AlphaFoldDB" id="W2MXA4"/>
<accession>W2MXA4</accession>
<protein>
    <recommendedName>
        <fullName evidence="2">DDE Tnp4 domain-containing protein</fullName>
    </recommendedName>
</protein>